<sequence length="123" mass="13572">MKKSLMVKSALIILALSSINIAHARQGDGNGNGGLMKEMMSKKYQVSSIHDPVKQKNLSKIKFQGQHIQGGLMKEMYLAKHPQKVITDLHKQEQLSAIKIIGGHIDGGLMKEMQDELAAKNHS</sequence>
<proteinExistence type="predicted"/>
<organism evidence="2 3">
    <name type="scientific">Tolumonas osonensis</name>
    <dbReference type="NCBI Taxonomy" id="675874"/>
    <lineage>
        <taxon>Bacteria</taxon>
        <taxon>Pseudomonadati</taxon>
        <taxon>Pseudomonadota</taxon>
        <taxon>Gammaproteobacteria</taxon>
        <taxon>Aeromonadales</taxon>
        <taxon>Aeromonadaceae</taxon>
        <taxon>Tolumonas</taxon>
    </lineage>
</organism>
<evidence type="ECO:0000313" key="2">
    <source>
        <dbReference type="EMBL" id="MBB6056221.1"/>
    </source>
</evidence>
<feature type="chain" id="PRO_5032315231" evidence="1">
    <location>
        <begin position="25"/>
        <end position="123"/>
    </location>
</feature>
<gene>
    <name evidence="2" type="ORF">HNR75_002153</name>
</gene>
<dbReference type="AlphaFoldDB" id="A0A841GM70"/>
<evidence type="ECO:0000313" key="3">
    <source>
        <dbReference type="Proteomes" id="UP000585721"/>
    </source>
</evidence>
<name>A0A841GM70_9GAMM</name>
<keyword evidence="3" id="KW-1185">Reference proteome</keyword>
<protein>
    <submittedName>
        <fullName evidence="2">Uncharacterized protein</fullName>
    </submittedName>
</protein>
<reference evidence="2 3" key="1">
    <citation type="submission" date="2020-08" db="EMBL/GenBank/DDBJ databases">
        <title>Genomic Encyclopedia of Type Strains, Phase IV (KMG-IV): sequencing the most valuable type-strain genomes for metagenomic binning, comparative biology and taxonomic classification.</title>
        <authorList>
            <person name="Goeker M."/>
        </authorList>
    </citation>
    <scope>NUCLEOTIDE SEQUENCE [LARGE SCALE GENOMIC DNA]</scope>
    <source>
        <strain evidence="2 3">DSM 22975</strain>
    </source>
</reference>
<dbReference type="EMBL" id="JACHGR010000007">
    <property type="protein sequence ID" value="MBB6056221.1"/>
    <property type="molecule type" value="Genomic_DNA"/>
</dbReference>
<comment type="caution">
    <text evidence="2">The sequence shown here is derived from an EMBL/GenBank/DDBJ whole genome shotgun (WGS) entry which is preliminary data.</text>
</comment>
<dbReference type="Proteomes" id="UP000585721">
    <property type="component" value="Unassembled WGS sequence"/>
</dbReference>
<accession>A0A841GM70</accession>
<keyword evidence="1" id="KW-0732">Signal</keyword>
<feature type="signal peptide" evidence="1">
    <location>
        <begin position="1"/>
        <end position="24"/>
    </location>
</feature>
<dbReference type="RefSeq" id="WP_188026948.1">
    <property type="nucleotide sequence ID" value="NZ_JACHGR010000007.1"/>
</dbReference>
<evidence type="ECO:0000256" key="1">
    <source>
        <dbReference type="SAM" id="SignalP"/>
    </source>
</evidence>